<dbReference type="InterPro" id="IPR000182">
    <property type="entry name" value="GNAT_dom"/>
</dbReference>
<accession>A0A7R7DSA0</accession>
<dbReference type="Pfam" id="PF00583">
    <property type="entry name" value="Acetyltransf_1"/>
    <property type="match status" value="1"/>
</dbReference>
<keyword evidence="3" id="KW-1185">Reference proteome</keyword>
<dbReference type="EMBL" id="AP023355">
    <property type="protein sequence ID" value="BCJ36849.1"/>
    <property type="molecule type" value="Genomic_DNA"/>
</dbReference>
<dbReference type="AlphaFoldDB" id="A0A7R7DSA0"/>
<dbReference type="Gene3D" id="3.40.630.30">
    <property type="match status" value="1"/>
</dbReference>
<protein>
    <recommendedName>
        <fullName evidence="1">N-acetyltransferase domain-containing protein</fullName>
    </recommendedName>
</protein>
<evidence type="ECO:0000313" key="3">
    <source>
        <dbReference type="Proteomes" id="UP000611640"/>
    </source>
</evidence>
<sequence length="188" mass="20293">MRVSGENLWPGELVTWSAGEVSAHADRLAAVYRAAFAAYGETDDDTAAFRHRSLPTHTGRDDFRCVVALDGDDLVGFGYGYQGAPGQYWTDRVADLAPPAVVRGWLGGHFEVVELAVLPECQGRGLGGALHDALLAGLPHPAALLSTWQYDTPARRLYLRRGWQPLAELPDATLMGTRLPLTGTARPA</sequence>
<proteinExistence type="predicted"/>
<dbReference type="KEGG" id="atl:Athai_43520"/>
<dbReference type="CDD" id="cd04301">
    <property type="entry name" value="NAT_SF"/>
    <property type="match status" value="1"/>
</dbReference>
<dbReference type="SUPFAM" id="SSF55729">
    <property type="entry name" value="Acyl-CoA N-acyltransferases (Nat)"/>
    <property type="match status" value="1"/>
</dbReference>
<name>A0A7R7DSA0_9ACTN</name>
<dbReference type="GO" id="GO:0016747">
    <property type="term" value="F:acyltransferase activity, transferring groups other than amino-acyl groups"/>
    <property type="evidence" value="ECO:0007669"/>
    <property type="project" value="InterPro"/>
</dbReference>
<dbReference type="InterPro" id="IPR016181">
    <property type="entry name" value="Acyl_CoA_acyltransferase"/>
</dbReference>
<evidence type="ECO:0000313" key="2">
    <source>
        <dbReference type="EMBL" id="BCJ36849.1"/>
    </source>
</evidence>
<feature type="domain" description="N-acetyltransferase" evidence="1">
    <location>
        <begin position="13"/>
        <end position="180"/>
    </location>
</feature>
<dbReference type="PROSITE" id="PS51186">
    <property type="entry name" value="GNAT"/>
    <property type="match status" value="1"/>
</dbReference>
<evidence type="ECO:0000259" key="1">
    <source>
        <dbReference type="PROSITE" id="PS51186"/>
    </source>
</evidence>
<gene>
    <name evidence="2" type="ORF">Athai_43520</name>
</gene>
<reference evidence="2 3" key="1">
    <citation type="submission" date="2020-08" db="EMBL/GenBank/DDBJ databases">
        <title>Whole genome shotgun sequence of Actinocatenispora thailandica NBRC 105041.</title>
        <authorList>
            <person name="Komaki H."/>
            <person name="Tamura T."/>
        </authorList>
    </citation>
    <scope>NUCLEOTIDE SEQUENCE [LARGE SCALE GENOMIC DNA]</scope>
    <source>
        <strain evidence="2 3">NBRC 105041</strain>
    </source>
</reference>
<dbReference type="Proteomes" id="UP000611640">
    <property type="component" value="Chromosome"/>
</dbReference>
<organism evidence="2 3">
    <name type="scientific">Actinocatenispora thailandica</name>
    <dbReference type="NCBI Taxonomy" id="227318"/>
    <lineage>
        <taxon>Bacteria</taxon>
        <taxon>Bacillati</taxon>
        <taxon>Actinomycetota</taxon>
        <taxon>Actinomycetes</taxon>
        <taxon>Micromonosporales</taxon>
        <taxon>Micromonosporaceae</taxon>
        <taxon>Actinocatenispora</taxon>
    </lineage>
</organism>